<proteinExistence type="predicted"/>
<dbReference type="EMBL" id="BGJZ01000370">
    <property type="protein sequence ID" value="GBH13853.1"/>
    <property type="molecule type" value="Genomic_DNA"/>
</dbReference>
<reference evidence="1 2" key="1">
    <citation type="submission" date="2018-04" db="EMBL/GenBank/DDBJ databases">
        <title>Draft genome sequence of Pseudomonas syringae pv. actinidiae biovar 1 strains isolated from kiwifruit in Kagawa prefecture.</title>
        <authorList>
            <person name="Tabuchi M."/>
            <person name="Saito M."/>
            <person name="Fujiwara S."/>
            <person name="Sasa N."/>
            <person name="Akimitsu K."/>
            <person name="Gomi K."/>
            <person name="Konishi-Sugita S."/>
            <person name="Hamano K."/>
            <person name="Kataoka I."/>
        </authorList>
    </citation>
    <scope>NUCLEOTIDE SEQUENCE [LARGE SCALE GENOMIC DNA]</scope>
    <source>
        <strain evidence="1 2">MAFF212206</strain>
    </source>
</reference>
<accession>A0A2V0QL53</accession>
<dbReference type="AlphaFoldDB" id="A0A2V0QL53"/>
<sequence>MPGSAKRVDADGLGRANIACAITGDNLDITMAAAQQDV</sequence>
<comment type="caution">
    <text evidence="1">The sequence shown here is derived from an EMBL/GenBank/DDBJ whole genome shotgun (WGS) entry which is preliminary data.</text>
</comment>
<evidence type="ECO:0000313" key="1">
    <source>
        <dbReference type="EMBL" id="GBH13853.1"/>
    </source>
</evidence>
<protein>
    <submittedName>
        <fullName evidence="1">Uncharacterized protein</fullName>
    </submittedName>
</protein>
<gene>
    <name evidence="1" type="ORF">KPSA1_07347</name>
</gene>
<organism evidence="1 2">
    <name type="scientific">Pseudomonas syringae pv. actinidiae</name>
    <dbReference type="NCBI Taxonomy" id="103796"/>
    <lineage>
        <taxon>Bacteria</taxon>
        <taxon>Pseudomonadati</taxon>
        <taxon>Pseudomonadota</taxon>
        <taxon>Gammaproteobacteria</taxon>
        <taxon>Pseudomonadales</taxon>
        <taxon>Pseudomonadaceae</taxon>
        <taxon>Pseudomonas</taxon>
        <taxon>Pseudomonas syringae</taxon>
    </lineage>
</organism>
<name>A0A2V0QL53_PSESF</name>
<dbReference type="Proteomes" id="UP000247480">
    <property type="component" value="Unassembled WGS sequence"/>
</dbReference>
<evidence type="ECO:0000313" key="2">
    <source>
        <dbReference type="Proteomes" id="UP000247480"/>
    </source>
</evidence>